<dbReference type="InterPro" id="IPR053716">
    <property type="entry name" value="Flag_assembly_chemotaxis_eff"/>
</dbReference>
<gene>
    <name evidence="1" type="ORF">ATW55_11365</name>
</gene>
<dbReference type="AlphaFoldDB" id="A0A101XP96"/>
<organism evidence="1 2">
    <name type="scientific">Ferroacidibacillus organovorans</name>
    <dbReference type="NCBI Taxonomy" id="1765683"/>
    <lineage>
        <taxon>Bacteria</taxon>
        <taxon>Bacillati</taxon>
        <taxon>Bacillota</taxon>
        <taxon>Bacilli</taxon>
        <taxon>Bacillales</taxon>
        <taxon>Alicyclobacillaceae</taxon>
        <taxon>Ferroacidibacillus</taxon>
    </lineage>
</organism>
<dbReference type="OrthoDB" id="9905939at2"/>
<evidence type="ECO:0000313" key="1">
    <source>
        <dbReference type="EMBL" id="KUO95068.1"/>
    </source>
</evidence>
<name>A0A101XP96_9BACL</name>
<keyword evidence="2" id="KW-1185">Reference proteome</keyword>
<dbReference type="Proteomes" id="UP000053557">
    <property type="component" value="Unassembled WGS sequence"/>
</dbReference>
<proteinExistence type="predicted"/>
<sequence>MEYARAVRLKKVKDYEEEKRLEERLHADQMVDRARQRVNDLKTEQEIAFANLHRVAITAADFQQWSRYDEALRQREVQALQELEDCVDEANKASVAVFHAYQDVYRYRQLTELERSRHQKERMSREWKSLDEWVISRGVTGP</sequence>
<reference evidence="1 2" key="1">
    <citation type="submission" date="2015-12" db="EMBL/GenBank/DDBJ databases">
        <title>Draft genome sequence of Acidibacillus ferrooxidans ITV001, isolated from a chalcopyrite acid mine drainage site in Brazil.</title>
        <authorList>
            <person name="Dall'Agnol H."/>
            <person name="Nancucheo I."/>
            <person name="Johnson B."/>
            <person name="Oliveira R."/>
            <person name="Leite L."/>
            <person name="Pylro V."/>
            <person name="Nunes G.L."/>
            <person name="Tzotzos G."/>
            <person name="Fernandes G.R."/>
            <person name="Dutra J."/>
            <person name="Orellana S.C."/>
            <person name="Oliveira G."/>
        </authorList>
    </citation>
    <scope>NUCLEOTIDE SEQUENCE [LARGE SCALE GENOMIC DNA]</scope>
    <source>
        <strain evidence="2">ITV01</strain>
    </source>
</reference>
<protein>
    <submittedName>
        <fullName evidence="1">Uncharacterized protein</fullName>
    </submittedName>
</protein>
<dbReference type="EMBL" id="LPVJ01000060">
    <property type="protein sequence ID" value="KUO95068.1"/>
    <property type="molecule type" value="Genomic_DNA"/>
</dbReference>
<dbReference type="Gene3D" id="1.10.287.1700">
    <property type="match status" value="1"/>
</dbReference>
<comment type="caution">
    <text evidence="1">The sequence shown here is derived from an EMBL/GenBank/DDBJ whole genome shotgun (WGS) entry which is preliminary data.</text>
</comment>
<evidence type="ECO:0000313" key="2">
    <source>
        <dbReference type="Proteomes" id="UP000053557"/>
    </source>
</evidence>
<accession>A0A101XP96</accession>
<dbReference type="RefSeq" id="WP_067718551.1">
    <property type="nucleotide sequence ID" value="NZ_LPVJ01000060.1"/>
</dbReference>